<dbReference type="Proteomes" id="UP000492821">
    <property type="component" value="Unassembled WGS sequence"/>
</dbReference>
<evidence type="ECO:0000313" key="2">
    <source>
        <dbReference type="Proteomes" id="UP000492821"/>
    </source>
</evidence>
<accession>A0A7E4W6F2</accession>
<proteinExistence type="predicted"/>
<protein>
    <submittedName>
        <fullName evidence="3">Secreted protein</fullName>
    </submittedName>
</protein>
<feature type="signal peptide" evidence="1">
    <location>
        <begin position="1"/>
        <end position="18"/>
    </location>
</feature>
<reference evidence="2" key="1">
    <citation type="journal article" date="2013" name="Genetics">
        <title>The draft genome and transcriptome of Panagrellus redivivus are shaped by the harsh demands of a free-living lifestyle.</title>
        <authorList>
            <person name="Srinivasan J."/>
            <person name="Dillman A.R."/>
            <person name="Macchietto M.G."/>
            <person name="Heikkinen L."/>
            <person name="Lakso M."/>
            <person name="Fracchia K.M."/>
            <person name="Antoshechkin I."/>
            <person name="Mortazavi A."/>
            <person name="Wong G."/>
            <person name="Sternberg P.W."/>
        </authorList>
    </citation>
    <scope>NUCLEOTIDE SEQUENCE [LARGE SCALE GENOMIC DNA]</scope>
    <source>
        <strain evidence="2">MT8872</strain>
    </source>
</reference>
<keyword evidence="1" id="KW-0732">Signal</keyword>
<evidence type="ECO:0000313" key="3">
    <source>
        <dbReference type="WBParaSite" id="Pan_g7442.t1"/>
    </source>
</evidence>
<sequence>MPALTSLGLLIVLHSGHFASMARILSVPVARHVLQYFVDLRSSYFSVFQPCDDVTDQIDGPSLHHFSQFAHQRPSMPLRCLRSGCILYRFHCRSRCCR</sequence>
<feature type="chain" id="PRO_5028954348" evidence="1">
    <location>
        <begin position="19"/>
        <end position="98"/>
    </location>
</feature>
<reference evidence="3" key="2">
    <citation type="submission" date="2020-10" db="UniProtKB">
        <authorList>
            <consortium name="WormBaseParasite"/>
        </authorList>
    </citation>
    <scope>IDENTIFICATION</scope>
</reference>
<organism evidence="2 3">
    <name type="scientific">Panagrellus redivivus</name>
    <name type="common">Microworm</name>
    <dbReference type="NCBI Taxonomy" id="6233"/>
    <lineage>
        <taxon>Eukaryota</taxon>
        <taxon>Metazoa</taxon>
        <taxon>Ecdysozoa</taxon>
        <taxon>Nematoda</taxon>
        <taxon>Chromadorea</taxon>
        <taxon>Rhabditida</taxon>
        <taxon>Tylenchina</taxon>
        <taxon>Panagrolaimomorpha</taxon>
        <taxon>Panagrolaimoidea</taxon>
        <taxon>Panagrolaimidae</taxon>
        <taxon>Panagrellus</taxon>
    </lineage>
</organism>
<dbReference type="AlphaFoldDB" id="A0A7E4W6F2"/>
<keyword evidence="2" id="KW-1185">Reference proteome</keyword>
<dbReference type="WBParaSite" id="Pan_g7442.t1">
    <property type="protein sequence ID" value="Pan_g7442.t1"/>
    <property type="gene ID" value="Pan_g7442"/>
</dbReference>
<evidence type="ECO:0000256" key="1">
    <source>
        <dbReference type="SAM" id="SignalP"/>
    </source>
</evidence>
<name>A0A7E4W6F2_PANRE</name>